<dbReference type="PANTHER" id="PTHR33909:SF1">
    <property type="entry name" value="SEC TRANSLOCON ACCESSORY COMPLEX SUBUNIT YAJC"/>
    <property type="match status" value="1"/>
</dbReference>
<evidence type="ECO:0000256" key="1">
    <source>
        <dbReference type="ARBA" id="ARBA00004162"/>
    </source>
</evidence>
<dbReference type="PANTHER" id="PTHR33909">
    <property type="entry name" value="SEC TRANSLOCON ACCESSORY COMPLEX SUBUNIT YAJC"/>
    <property type="match status" value="1"/>
</dbReference>
<evidence type="ECO:0000256" key="10">
    <source>
        <dbReference type="ARBA" id="ARBA00023136"/>
    </source>
</evidence>
<evidence type="ECO:0000256" key="6">
    <source>
        <dbReference type="ARBA" id="ARBA00022692"/>
    </source>
</evidence>
<keyword evidence="5" id="KW-1003">Cell membrane</keyword>
<comment type="similarity">
    <text evidence="2">Belongs to the YajC family.</text>
</comment>
<keyword evidence="10 12" id="KW-0472">Membrane</keyword>
<evidence type="ECO:0000256" key="4">
    <source>
        <dbReference type="ARBA" id="ARBA00022448"/>
    </source>
</evidence>
<keyword evidence="14" id="KW-1185">Reference proteome</keyword>
<feature type="transmembrane region" description="Helical" evidence="12">
    <location>
        <begin position="58"/>
        <end position="77"/>
    </location>
</feature>
<evidence type="ECO:0000256" key="5">
    <source>
        <dbReference type="ARBA" id="ARBA00022475"/>
    </source>
</evidence>
<evidence type="ECO:0000256" key="12">
    <source>
        <dbReference type="SAM" id="Phobius"/>
    </source>
</evidence>
<evidence type="ECO:0000256" key="3">
    <source>
        <dbReference type="ARBA" id="ARBA00014962"/>
    </source>
</evidence>
<feature type="region of interest" description="Disordered" evidence="11">
    <location>
        <begin position="33"/>
        <end position="54"/>
    </location>
</feature>
<dbReference type="GO" id="GO:0015031">
    <property type="term" value="P:protein transport"/>
    <property type="evidence" value="ECO:0007669"/>
    <property type="project" value="UniProtKB-KW"/>
</dbReference>
<name>A0A7X0LM27_9BACT</name>
<dbReference type="AlphaFoldDB" id="A0A7X0LM27"/>
<evidence type="ECO:0000256" key="2">
    <source>
        <dbReference type="ARBA" id="ARBA00006742"/>
    </source>
</evidence>
<evidence type="ECO:0000313" key="14">
    <source>
        <dbReference type="Proteomes" id="UP000541810"/>
    </source>
</evidence>
<evidence type="ECO:0000313" key="13">
    <source>
        <dbReference type="EMBL" id="MBB6430578.1"/>
    </source>
</evidence>
<keyword evidence="9" id="KW-0811">Translocation</keyword>
<evidence type="ECO:0000256" key="8">
    <source>
        <dbReference type="ARBA" id="ARBA00022989"/>
    </source>
</evidence>
<sequence length="144" mass="14933">MNPFIDSTWPVTLAQADDSVAPASAELNSAVEGAPGAAGTQAPGGTQDGEATPSASPLSALLFPMILVIGLLFIFSMSGNRKEKKRRAELMANLSKGAKVQTVGGVIGKVVEVRDDEVLVKVDENTNTSLRFAKSAISSVTSED</sequence>
<keyword evidence="7" id="KW-0653">Protein transport</keyword>
<dbReference type="RefSeq" id="WP_184678085.1">
    <property type="nucleotide sequence ID" value="NZ_JACHGY010000001.1"/>
</dbReference>
<comment type="subcellular location">
    <subcellularLocation>
        <location evidence="1">Cell membrane</location>
        <topology evidence="1">Single-pass membrane protein</topology>
    </subcellularLocation>
</comment>
<dbReference type="InterPro" id="IPR003849">
    <property type="entry name" value="Preprotein_translocase_YajC"/>
</dbReference>
<dbReference type="Pfam" id="PF02699">
    <property type="entry name" value="YajC"/>
    <property type="match status" value="1"/>
</dbReference>
<dbReference type="Proteomes" id="UP000541810">
    <property type="component" value="Unassembled WGS sequence"/>
</dbReference>
<accession>A0A7X0LM27</accession>
<dbReference type="SMART" id="SM01323">
    <property type="entry name" value="YajC"/>
    <property type="match status" value="1"/>
</dbReference>
<keyword evidence="8 12" id="KW-1133">Transmembrane helix</keyword>
<dbReference type="GO" id="GO:0005886">
    <property type="term" value="C:plasma membrane"/>
    <property type="evidence" value="ECO:0007669"/>
    <property type="project" value="UniProtKB-SubCell"/>
</dbReference>
<dbReference type="EMBL" id="JACHGY010000001">
    <property type="protein sequence ID" value="MBB6430578.1"/>
    <property type="molecule type" value="Genomic_DNA"/>
</dbReference>
<evidence type="ECO:0000256" key="9">
    <source>
        <dbReference type="ARBA" id="ARBA00023010"/>
    </source>
</evidence>
<evidence type="ECO:0000256" key="11">
    <source>
        <dbReference type="SAM" id="MobiDB-lite"/>
    </source>
</evidence>
<reference evidence="13 14" key="1">
    <citation type="submission" date="2020-08" db="EMBL/GenBank/DDBJ databases">
        <title>Genomic Encyclopedia of Type Strains, Phase IV (KMG-IV): sequencing the most valuable type-strain genomes for metagenomic binning, comparative biology and taxonomic classification.</title>
        <authorList>
            <person name="Goeker M."/>
        </authorList>
    </citation>
    <scope>NUCLEOTIDE SEQUENCE [LARGE SCALE GENOMIC DNA]</scope>
    <source>
        <strain evidence="13 14">DSM 103725</strain>
    </source>
</reference>
<dbReference type="NCBIfam" id="TIGR00739">
    <property type="entry name" value="yajC"/>
    <property type="match status" value="1"/>
</dbReference>
<protein>
    <recommendedName>
        <fullName evidence="3">Sec translocon accessory complex subunit YajC</fullName>
    </recommendedName>
</protein>
<keyword evidence="4" id="KW-0813">Transport</keyword>
<feature type="compositionally biased region" description="Low complexity" evidence="11">
    <location>
        <begin position="33"/>
        <end position="45"/>
    </location>
</feature>
<organism evidence="13 14">
    <name type="scientific">Algisphaera agarilytica</name>
    <dbReference type="NCBI Taxonomy" id="1385975"/>
    <lineage>
        <taxon>Bacteria</taxon>
        <taxon>Pseudomonadati</taxon>
        <taxon>Planctomycetota</taxon>
        <taxon>Phycisphaerae</taxon>
        <taxon>Phycisphaerales</taxon>
        <taxon>Phycisphaeraceae</taxon>
        <taxon>Algisphaera</taxon>
    </lineage>
</organism>
<proteinExistence type="inferred from homology"/>
<evidence type="ECO:0000256" key="7">
    <source>
        <dbReference type="ARBA" id="ARBA00022927"/>
    </source>
</evidence>
<keyword evidence="6 12" id="KW-0812">Transmembrane</keyword>
<gene>
    <name evidence="13" type="ORF">HNQ40_002384</name>
</gene>
<comment type="caution">
    <text evidence="13">The sequence shown here is derived from an EMBL/GenBank/DDBJ whole genome shotgun (WGS) entry which is preliminary data.</text>
</comment>